<protein>
    <submittedName>
        <fullName evidence="1">Uncharacterized protein</fullName>
    </submittedName>
</protein>
<sequence length="40" mass="4858">MKYVICYSSDKYLIYYYNSGAPKIVFPDMTPVLRLEIYIW</sequence>
<dbReference type="EMBL" id="CBSV010000257">
    <property type="protein sequence ID" value="CDH03680.1"/>
    <property type="molecule type" value="Genomic_DNA"/>
</dbReference>
<dbReference type="HOGENOM" id="CLU_3298762_0_0_6"/>
<comment type="caution">
    <text evidence="1">The sequence shown here is derived from an EMBL/GenBank/DDBJ whole genome shotgun (WGS) entry which is preliminary data.</text>
</comment>
<dbReference type="Proteomes" id="UP000028487">
    <property type="component" value="Unassembled WGS sequence"/>
</dbReference>
<name>A0A077NY36_XENBV</name>
<gene>
    <name evidence="1" type="ORF">XBFM1_820095</name>
</gene>
<evidence type="ECO:0000313" key="2">
    <source>
        <dbReference type="Proteomes" id="UP000028487"/>
    </source>
</evidence>
<accession>A0A077NY36</accession>
<organism evidence="1 2">
    <name type="scientific">Xenorhabdus bovienii str. feltiae Moldova</name>
    <dbReference type="NCBI Taxonomy" id="1398200"/>
    <lineage>
        <taxon>Bacteria</taxon>
        <taxon>Pseudomonadati</taxon>
        <taxon>Pseudomonadota</taxon>
        <taxon>Gammaproteobacteria</taxon>
        <taxon>Enterobacterales</taxon>
        <taxon>Morganellaceae</taxon>
        <taxon>Xenorhabdus</taxon>
    </lineage>
</organism>
<proteinExistence type="predicted"/>
<dbReference type="AlphaFoldDB" id="A0A077NY36"/>
<evidence type="ECO:0000313" key="1">
    <source>
        <dbReference type="EMBL" id="CDH03680.1"/>
    </source>
</evidence>
<reference evidence="1" key="1">
    <citation type="submission" date="2013-07" db="EMBL/GenBank/DDBJ databases">
        <title>Sub-species coevolution in mutualistic symbiosis.</title>
        <authorList>
            <person name="Murfin K."/>
            <person name="Klassen J."/>
            <person name="Lee M."/>
            <person name="Forst S."/>
            <person name="Stock P."/>
            <person name="Goodrich-Blair H."/>
        </authorList>
    </citation>
    <scope>NUCLEOTIDE SEQUENCE [LARGE SCALE GENOMIC DNA]</scope>
    <source>
        <strain evidence="1">Feltiae Moldova</strain>
    </source>
</reference>